<reference evidence="1" key="1">
    <citation type="journal article" date="2021" name="Microb. Physiol.">
        <title>Proteogenomic Insights into the Physiology of Marine, Sulfate-Reducing, Filamentous Desulfonema limicola and Desulfonema magnum.</title>
        <authorList>
            <person name="Schnaars V."/>
            <person name="Wohlbrand L."/>
            <person name="Scheve S."/>
            <person name="Hinrichs C."/>
            <person name="Reinhardt R."/>
            <person name="Rabus R."/>
        </authorList>
    </citation>
    <scope>NUCLEOTIDE SEQUENCE</scope>
    <source>
        <strain evidence="1">4be13</strain>
    </source>
</reference>
<keyword evidence="2" id="KW-1185">Reference proteome</keyword>
<proteinExistence type="predicted"/>
<gene>
    <name evidence="1" type="ORF">dnm_025790</name>
</gene>
<name>A0A975BJK1_9BACT</name>
<sequence length="38" mass="4281">MPKSEKSEDFNHPYGTWENGAICPISELPGCFHSSLRD</sequence>
<organism evidence="1 2">
    <name type="scientific">Desulfonema magnum</name>
    <dbReference type="NCBI Taxonomy" id="45655"/>
    <lineage>
        <taxon>Bacteria</taxon>
        <taxon>Pseudomonadati</taxon>
        <taxon>Thermodesulfobacteriota</taxon>
        <taxon>Desulfobacteria</taxon>
        <taxon>Desulfobacterales</taxon>
        <taxon>Desulfococcaceae</taxon>
        <taxon>Desulfonema</taxon>
    </lineage>
</organism>
<evidence type="ECO:0000313" key="1">
    <source>
        <dbReference type="EMBL" id="QTA86555.1"/>
    </source>
</evidence>
<dbReference type="EMBL" id="CP061800">
    <property type="protein sequence ID" value="QTA86555.1"/>
    <property type="molecule type" value="Genomic_DNA"/>
</dbReference>
<evidence type="ECO:0000313" key="2">
    <source>
        <dbReference type="Proteomes" id="UP000663722"/>
    </source>
</evidence>
<protein>
    <submittedName>
        <fullName evidence="1">Uncharacterized protein</fullName>
    </submittedName>
</protein>
<dbReference type="AlphaFoldDB" id="A0A975BJK1"/>
<dbReference type="Proteomes" id="UP000663722">
    <property type="component" value="Chromosome"/>
</dbReference>
<accession>A0A975BJK1</accession>
<dbReference type="KEGG" id="dmm:dnm_025790"/>